<dbReference type="GO" id="GO:0005874">
    <property type="term" value="C:microtubule"/>
    <property type="evidence" value="ECO:0007669"/>
    <property type="project" value="TreeGrafter"/>
</dbReference>
<dbReference type="InterPro" id="IPR019762">
    <property type="entry name" value="Dynamin_GTPase_CS"/>
</dbReference>
<dbReference type="Gene3D" id="1.20.120.1240">
    <property type="entry name" value="Dynamin, middle domain"/>
    <property type="match status" value="1"/>
</dbReference>
<evidence type="ECO:0000259" key="5">
    <source>
        <dbReference type="PROSITE" id="PS51718"/>
    </source>
</evidence>
<dbReference type="InterPro" id="IPR022812">
    <property type="entry name" value="Dynamin"/>
</dbReference>
<dbReference type="PROSITE" id="PS51388">
    <property type="entry name" value="GED"/>
    <property type="match status" value="1"/>
</dbReference>
<keyword evidence="1 3" id="KW-0547">Nucleotide-binding</keyword>
<protein>
    <recommendedName>
        <fullName evidence="8">Dynamin GTPase</fullName>
    </recommendedName>
</protein>
<organism evidence="6 7">
    <name type="scientific">Macrosiphum euphorbiae</name>
    <name type="common">potato aphid</name>
    <dbReference type="NCBI Taxonomy" id="13131"/>
    <lineage>
        <taxon>Eukaryota</taxon>
        <taxon>Metazoa</taxon>
        <taxon>Ecdysozoa</taxon>
        <taxon>Arthropoda</taxon>
        <taxon>Hexapoda</taxon>
        <taxon>Insecta</taxon>
        <taxon>Pterygota</taxon>
        <taxon>Neoptera</taxon>
        <taxon>Paraneoptera</taxon>
        <taxon>Hemiptera</taxon>
        <taxon>Sternorrhyncha</taxon>
        <taxon>Aphidomorpha</taxon>
        <taxon>Aphidoidea</taxon>
        <taxon>Aphididae</taxon>
        <taxon>Macrosiphini</taxon>
        <taxon>Macrosiphum</taxon>
    </lineage>
</organism>
<dbReference type="CDD" id="cd08771">
    <property type="entry name" value="DLP_1"/>
    <property type="match status" value="1"/>
</dbReference>
<keyword evidence="2 3" id="KW-0342">GTP-binding</keyword>
<dbReference type="GO" id="GO:0006897">
    <property type="term" value="P:endocytosis"/>
    <property type="evidence" value="ECO:0007669"/>
    <property type="project" value="TreeGrafter"/>
</dbReference>
<dbReference type="GO" id="GO:0003924">
    <property type="term" value="F:GTPase activity"/>
    <property type="evidence" value="ECO:0007669"/>
    <property type="project" value="InterPro"/>
</dbReference>
<dbReference type="AlphaFoldDB" id="A0AAV0X874"/>
<dbReference type="GO" id="GO:0005737">
    <property type="term" value="C:cytoplasm"/>
    <property type="evidence" value="ECO:0007669"/>
    <property type="project" value="TreeGrafter"/>
</dbReference>
<dbReference type="PANTHER" id="PTHR11566:SF21">
    <property type="entry name" value="DYNAMIN RELATED PROTEIN 1, ISOFORM A"/>
    <property type="match status" value="1"/>
</dbReference>
<dbReference type="PANTHER" id="PTHR11566">
    <property type="entry name" value="DYNAMIN"/>
    <property type="match status" value="1"/>
</dbReference>
<dbReference type="InterPro" id="IPR045063">
    <property type="entry name" value="Dynamin_N"/>
</dbReference>
<dbReference type="InterPro" id="IPR030381">
    <property type="entry name" value="G_DYNAMIN_dom"/>
</dbReference>
<proteinExistence type="inferred from homology"/>
<dbReference type="InterPro" id="IPR027417">
    <property type="entry name" value="P-loop_NTPase"/>
</dbReference>
<dbReference type="InterPro" id="IPR000375">
    <property type="entry name" value="Dynamin_stalk"/>
</dbReference>
<dbReference type="Gene3D" id="3.40.50.300">
    <property type="entry name" value="P-loop containing nucleotide triphosphate hydrolases"/>
    <property type="match status" value="1"/>
</dbReference>
<evidence type="ECO:0000313" key="7">
    <source>
        <dbReference type="Proteomes" id="UP001160148"/>
    </source>
</evidence>
<dbReference type="SMART" id="SM00053">
    <property type="entry name" value="DYNc"/>
    <property type="match status" value="1"/>
</dbReference>
<comment type="similarity">
    <text evidence="3">Belongs to the TRAFAC class dynamin-like GTPase superfamily. Dynamin/Fzo/YdjA family.</text>
</comment>
<dbReference type="Pfam" id="PF00350">
    <property type="entry name" value="Dynamin_N"/>
    <property type="match status" value="1"/>
</dbReference>
<dbReference type="Proteomes" id="UP001160148">
    <property type="component" value="Unassembled WGS sequence"/>
</dbReference>
<dbReference type="GO" id="GO:0000266">
    <property type="term" value="P:mitochondrial fission"/>
    <property type="evidence" value="ECO:0007669"/>
    <property type="project" value="TreeGrafter"/>
</dbReference>
<evidence type="ECO:0000256" key="2">
    <source>
        <dbReference type="ARBA" id="ARBA00023134"/>
    </source>
</evidence>
<dbReference type="PRINTS" id="PR00195">
    <property type="entry name" value="DYNAMIN"/>
</dbReference>
<accession>A0AAV0X874</accession>
<dbReference type="PROSITE" id="PS51718">
    <property type="entry name" value="G_DYNAMIN_2"/>
    <property type="match status" value="1"/>
</dbReference>
<sequence length="687" mass="77373">MESLIMVMNKLQDVFATVGSKQKVDLPQIIVVGSQSSGKSSVLESLVGKSFLPRGTGIVTRAPLVLHLIHPTECETGNGDSKKSKDYATFLHKPGVIFNDFNKVRKEIETQTEVLTGGQKNITDSPIVLNIYSKQFYNLSFVDLPGLTKVPVSGQPQDIEQKIRDLVLNFIKNPNSIILAVVTANTDPATSESLHIAKSVDPNGDRTIAVVTKIDIMDAGTDATELLSGEVIPVKLGIIGVINRSQKDINDQKTIEHSLKDEKAFFDKFYPDIAQIHGSVVLGKRLEFLLIEKIKETCPKLRAQLYEMNNKYEHEVKKYKEFTENYDRSLLDLITQTAASYKAGLDGRADLSFKGLNGGATIAKYFKTNFNKDINEIDPLQGLSADIIINVINNASGTNMGVFMPTDAFDHLVKKQIQLLEAPSLACVTTVHDELATNICRLDDDISYKLKKYPRLFEKVNEILLESLARYKLKSSEAVSKLIEYQKAYVNTDHVDFIESITKSNEYHELFEKPANMGKLGKFEEEAREEGFAELPNYYNSQEEMLSHKNEIKSWPKSITLKMRKTVEKITTCAFSGFPDSDKLILESRAGLLTLFIKCYFVVIKKIIQDTVPKTIMYEMVNKIKDNFHKDLITKVYKSSNLNMAELLLESKDIEDERIKSVNRYDASTKALKLMREIEQICLITES</sequence>
<dbReference type="GO" id="GO:0008017">
    <property type="term" value="F:microtubule binding"/>
    <property type="evidence" value="ECO:0007669"/>
    <property type="project" value="TreeGrafter"/>
</dbReference>
<evidence type="ECO:0000313" key="6">
    <source>
        <dbReference type="EMBL" id="CAI6364418.1"/>
    </source>
</evidence>
<dbReference type="GO" id="GO:0048312">
    <property type="term" value="P:intracellular distribution of mitochondria"/>
    <property type="evidence" value="ECO:0007669"/>
    <property type="project" value="TreeGrafter"/>
</dbReference>
<dbReference type="GO" id="GO:0005525">
    <property type="term" value="F:GTP binding"/>
    <property type="evidence" value="ECO:0007669"/>
    <property type="project" value="UniProtKB-KW"/>
</dbReference>
<feature type="domain" description="GED" evidence="4">
    <location>
        <begin position="590"/>
        <end position="683"/>
    </location>
</feature>
<keyword evidence="7" id="KW-1185">Reference proteome</keyword>
<dbReference type="GO" id="GO:0016559">
    <property type="term" value="P:peroxisome fission"/>
    <property type="evidence" value="ECO:0007669"/>
    <property type="project" value="TreeGrafter"/>
</dbReference>
<dbReference type="EMBL" id="CARXXK010000003">
    <property type="protein sequence ID" value="CAI6364418.1"/>
    <property type="molecule type" value="Genomic_DNA"/>
</dbReference>
<reference evidence="6 7" key="1">
    <citation type="submission" date="2023-01" db="EMBL/GenBank/DDBJ databases">
        <authorList>
            <person name="Whitehead M."/>
        </authorList>
    </citation>
    <scope>NUCLEOTIDE SEQUENCE [LARGE SCALE GENOMIC DNA]</scope>
</reference>
<dbReference type="Pfam" id="PF02212">
    <property type="entry name" value="GED"/>
    <property type="match status" value="1"/>
</dbReference>
<dbReference type="InterPro" id="IPR001401">
    <property type="entry name" value="Dynamin_GTPase"/>
</dbReference>
<feature type="domain" description="Dynamin-type G" evidence="5">
    <location>
        <begin position="23"/>
        <end position="299"/>
    </location>
</feature>
<evidence type="ECO:0000256" key="1">
    <source>
        <dbReference type="ARBA" id="ARBA00022741"/>
    </source>
</evidence>
<name>A0AAV0X874_9HEMI</name>
<dbReference type="Pfam" id="PF01031">
    <property type="entry name" value="Dynamin_M"/>
    <property type="match status" value="1"/>
</dbReference>
<evidence type="ECO:0000259" key="4">
    <source>
        <dbReference type="PROSITE" id="PS51388"/>
    </source>
</evidence>
<evidence type="ECO:0008006" key="8">
    <source>
        <dbReference type="Google" id="ProtNLM"/>
    </source>
</evidence>
<dbReference type="InterPro" id="IPR003130">
    <property type="entry name" value="GED"/>
</dbReference>
<dbReference type="PROSITE" id="PS00410">
    <property type="entry name" value="G_DYNAMIN_1"/>
    <property type="match status" value="1"/>
</dbReference>
<comment type="caution">
    <text evidence="6">The sequence shown here is derived from an EMBL/GenBank/DDBJ whole genome shotgun (WGS) entry which is preliminary data.</text>
</comment>
<evidence type="ECO:0000256" key="3">
    <source>
        <dbReference type="RuleBase" id="RU003932"/>
    </source>
</evidence>
<dbReference type="GO" id="GO:0016020">
    <property type="term" value="C:membrane"/>
    <property type="evidence" value="ECO:0007669"/>
    <property type="project" value="TreeGrafter"/>
</dbReference>
<gene>
    <name evidence="6" type="ORF">MEUPH1_LOCUS19247</name>
</gene>
<dbReference type="InterPro" id="IPR020850">
    <property type="entry name" value="GED_dom"/>
</dbReference>
<dbReference type="SUPFAM" id="SSF52540">
    <property type="entry name" value="P-loop containing nucleoside triphosphate hydrolases"/>
    <property type="match status" value="1"/>
</dbReference>
<dbReference type="SMART" id="SM00302">
    <property type="entry name" value="GED"/>
    <property type="match status" value="1"/>
</dbReference>